<dbReference type="PROSITE" id="PS50112">
    <property type="entry name" value="PAS"/>
    <property type="match status" value="1"/>
</dbReference>
<dbReference type="Gene3D" id="3.30.450.40">
    <property type="match status" value="2"/>
</dbReference>
<reference evidence="4" key="1">
    <citation type="journal article" date="2019" name="Int. J. Syst. Evol. Microbiol.">
        <title>The Global Catalogue of Microorganisms (GCM) 10K type strain sequencing project: providing services to taxonomists for standard genome sequencing and annotation.</title>
        <authorList>
            <consortium name="The Broad Institute Genomics Platform"/>
            <consortium name="The Broad Institute Genome Sequencing Center for Infectious Disease"/>
            <person name="Wu L."/>
            <person name="Ma J."/>
        </authorList>
    </citation>
    <scope>NUCLEOTIDE SEQUENCE [LARGE SCALE GENOMIC DNA]</scope>
    <source>
        <strain evidence="4">JCM 31404</strain>
    </source>
</reference>
<dbReference type="InterPro" id="IPR035965">
    <property type="entry name" value="PAS-like_dom_sf"/>
</dbReference>
<dbReference type="SMART" id="SM00065">
    <property type="entry name" value="GAF"/>
    <property type="match status" value="1"/>
</dbReference>
<dbReference type="NCBIfam" id="TIGR00229">
    <property type="entry name" value="sensory_box"/>
    <property type="match status" value="1"/>
</dbReference>
<dbReference type="Pfam" id="PF08447">
    <property type="entry name" value="PAS_3"/>
    <property type="match status" value="1"/>
</dbReference>
<dbReference type="SMART" id="SM00471">
    <property type="entry name" value="HDc"/>
    <property type="match status" value="1"/>
</dbReference>
<dbReference type="RefSeq" id="WP_189064804.1">
    <property type="nucleotide sequence ID" value="NZ_BMQM01000011.1"/>
</dbReference>
<organism evidence="3 4">
    <name type="scientific">Deinococcus seoulensis</name>
    <dbReference type="NCBI Taxonomy" id="1837379"/>
    <lineage>
        <taxon>Bacteria</taxon>
        <taxon>Thermotogati</taxon>
        <taxon>Deinococcota</taxon>
        <taxon>Deinococci</taxon>
        <taxon>Deinococcales</taxon>
        <taxon>Deinococcaceae</taxon>
        <taxon>Deinococcus</taxon>
    </lineage>
</organism>
<dbReference type="PANTHER" id="PTHR45228">
    <property type="entry name" value="CYCLIC DI-GMP PHOSPHODIESTERASE TM_0186-RELATED"/>
    <property type="match status" value="1"/>
</dbReference>
<dbReference type="PROSITE" id="PS51832">
    <property type="entry name" value="HD_GYP"/>
    <property type="match status" value="1"/>
</dbReference>
<feature type="domain" description="HD-GYP" evidence="2">
    <location>
        <begin position="465"/>
        <end position="660"/>
    </location>
</feature>
<evidence type="ECO:0008006" key="5">
    <source>
        <dbReference type="Google" id="ProtNLM"/>
    </source>
</evidence>
<dbReference type="PANTHER" id="PTHR45228:SF1">
    <property type="entry name" value="CYCLIC DI-GMP PHOSPHODIESTERASE TM_0186"/>
    <property type="match status" value="1"/>
</dbReference>
<evidence type="ECO:0000259" key="2">
    <source>
        <dbReference type="PROSITE" id="PS51832"/>
    </source>
</evidence>
<dbReference type="SUPFAM" id="SSF55785">
    <property type="entry name" value="PYP-like sensor domain (PAS domain)"/>
    <property type="match status" value="1"/>
</dbReference>
<protein>
    <recommendedName>
        <fullName evidence="5">GAF domain-containing protein</fullName>
    </recommendedName>
</protein>
<dbReference type="Gene3D" id="3.30.450.20">
    <property type="entry name" value="PAS domain"/>
    <property type="match status" value="1"/>
</dbReference>
<proteinExistence type="predicted"/>
<dbReference type="CDD" id="cd00077">
    <property type="entry name" value="HDc"/>
    <property type="match status" value="1"/>
</dbReference>
<dbReference type="EMBL" id="BMQM01000011">
    <property type="protein sequence ID" value="GGR57965.1"/>
    <property type="molecule type" value="Genomic_DNA"/>
</dbReference>
<dbReference type="InterPro" id="IPR000014">
    <property type="entry name" value="PAS"/>
</dbReference>
<keyword evidence="4" id="KW-1185">Reference proteome</keyword>
<feature type="domain" description="PAS" evidence="1">
    <location>
        <begin position="171"/>
        <end position="241"/>
    </location>
</feature>
<dbReference type="InterPro" id="IPR052020">
    <property type="entry name" value="Cyclic_di-GMP/3'3'-cGAMP_PDE"/>
</dbReference>
<evidence type="ECO:0000313" key="3">
    <source>
        <dbReference type="EMBL" id="GGR57965.1"/>
    </source>
</evidence>
<dbReference type="InterPro" id="IPR013655">
    <property type="entry name" value="PAS_fold_3"/>
</dbReference>
<dbReference type="InterPro" id="IPR003018">
    <property type="entry name" value="GAF"/>
</dbReference>
<sequence>MTLTPPLDSESLLLNATRQLLALGSAAELCREGLRFMARELNADLGMLHLAVTDTDFRLVEQVGDHPLLHRHQVQIMEPGWVTLLTAGTWISSPVPSPDWTGPDERNYVHLGARHLVNFGLYSGQRLIGTVNLLFNRPRADLNELRVLGTIGALWGTLLERLETEATLRTREAMLRTVTDQGTDLVTVVRPDGRILYQSRGGPVLLGRSAEGMHGRNALEGIHPDDLSAAQRALAELAATPDATCTLTYRVTHRSGGVVWLESHGRNLLDEPAVGGLVVHSRDVTAQVASKRSLERRVQELTLMHATSLQLQEARSVQEIASRVVRLIEGRLGHPFVWLAERVGDALIMRASDRRRESTLLDAAHSLPVDQGLCGASVRTGQTLMVGDVTQDARYSGIGHEVRSELVTPIRVAGRVWGVLNVESPQLNAFGDEDRQALETVAAQTGAALANVLLLADLRDSRDALSSAYERTIEGWARALDFRDRETEGHSQRVTELTVALARRMGVPPDELVHVRRGALLHDIGKMGIPDSILLKPGQLDENEWRVMRRHPDMALELLEPIEFLRPALDIPHAHHEKWNGAGYPRGLKGEQIPLSARIFAVIDVWDALRHDRPYRPAWDEARARALIEAESGVHFDPQVARAFLDWLTEAGAGADLNAMLRAVPAGSADAAPVTDRG</sequence>
<accession>A0ABQ2RQI9</accession>
<evidence type="ECO:0000259" key="1">
    <source>
        <dbReference type="PROSITE" id="PS50112"/>
    </source>
</evidence>
<dbReference type="CDD" id="cd00130">
    <property type="entry name" value="PAS"/>
    <property type="match status" value="1"/>
</dbReference>
<dbReference type="InterPro" id="IPR029016">
    <property type="entry name" value="GAF-like_dom_sf"/>
</dbReference>
<dbReference type="SUPFAM" id="SSF109604">
    <property type="entry name" value="HD-domain/PDEase-like"/>
    <property type="match status" value="1"/>
</dbReference>
<dbReference type="InterPro" id="IPR037522">
    <property type="entry name" value="HD_GYP_dom"/>
</dbReference>
<dbReference type="SUPFAM" id="SSF55781">
    <property type="entry name" value="GAF domain-like"/>
    <property type="match status" value="2"/>
</dbReference>
<comment type="caution">
    <text evidence="3">The sequence shown here is derived from an EMBL/GenBank/DDBJ whole genome shotgun (WGS) entry which is preliminary data.</text>
</comment>
<dbReference type="Proteomes" id="UP000634308">
    <property type="component" value="Unassembled WGS sequence"/>
</dbReference>
<dbReference type="Pfam" id="PF13487">
    <property type="entry name" value="HD_5"/>
    <property type="match status" value="1"/>
</dbReference>
<dbReference type="InterPro" id="IPR006675">
    <property type="entry name" value="HDIG_dom"/>
</dbReference>
<gene>
    <name evidence="3" type="ORF">GCM10008959_19590</name>
</gene>
<dbReference type="NCBIfam" id="TIGR00277">
    <property type="entry name" value="HDIG"/>
    <property type="match status" value="1"/>
</dbReference>
<dbReference type="Pfam" id="PF13185">
    <property type="entry name" value="GAF_2"/>
    <property type="match status" value="1"/>
</dbReference>
<name>A0ABQ2RQI9_9DEIO</name>
<dbReference type="SMART" id="SM00091">
    <property type="entry name" value="PAS"/>
    <property type="match status" value="1"/>
</dbReference>
<dbReference type="InterPro" id="IPR003607">
    <property type="entry name" value="HD/PDEase_dom"/>
</dbReference>
<dbReference type="Gene3D" id="1.10.3210.10">
    <property type="entry name" value="Hypothetical protein af1432"/>
    <property type="match status" value="1"/>
</dbReference>
<evidence type="ECO:0000313" key="4">
    <source>
        <dbReference type="Proteomes" id="UP000634308"/>
    </source>
</evidence>